<dbReference type="InterPro" id="IPR010152">
    <property type="entry name" value="CRISPR-assoc_prot_Cas2_sub"/>
</dbReference>
<reference evidence="1 4" key="1">
    <citation type="submission" date="2015-03" db="EMBL/GenBank/DDBJ databases">
        <title>Genomic characterization of Dehalococcoides mccartyi strain 11a5, an unusal plasmid-containing chloroethene dechlorinator.</title>
        <authorList>
            <person name="Zhao S."/>
            <person name="Ding C."/>
            <person name="He J."/>
        </authorList>
    </citation>
    <scope>NUCLEOTIDE SEQUENCE [LARGE SCALE GENOMIC DNA]</scope>
    <source>
        <strain evidence="1 4">11a5</strain>
    </source>
</reference>
<gene>
    <name evidence="3" type="ORF">C1G86_1447</name>
    <name evidence="2" type="ORF">C1G87_1411</name>
    <name evidence="1" type="ORF">Dm11a5_1370</name>
</gene>
<evidence type="ECO:0000313" key="2">
    <source>
        <dbReference type="EMBL" id="RAL68937.1"/>
    </source>
</evidence>
<dbReference type="Gene3D" id="3.30.70.240">
    <property type="match status" value="1"/>
</dbReference>
<organism evidence="1 4">
    <name type="scientific">Dehalococcoides mccartyi</name>
    <dbReference type="NCBI Taxonomy" id="61435"/>
    <lineage>
        <taxon>Bacteria</taxon>
        <taxon>Bacillati</taxon>
        <taxon>Chloroflexota</taxon>
        <taxon>Dehalococcoidia</taxon>
        <taxon>Dehalococcoidales</taxon>
        <taxon>Dehalococcoidaceae</taxon>
        <taxon>Dehalococcoides</taxon>
    </lineage>
</organism>
<evidence type="ECO:0000313" key="6">
    <source>
        <dbReference type="Proteomes" id="UP000249146"/>
    </source>
</evidence>
<dbReference type="PATRIC" id="fig|61435.8.peg.1361"/>
<accession>A0A142VBI5</accession>
<reference evidence="5 6" key="2">
    <citation type="submission" date="2018-05" db="EMBL/GenBank/DDBJ databases">
        <title>Draft genome sequences of Dehalococcoides mccartyi strains RC and KS.</title>
        <authorList>
            <person name="Higgins S.A."/>
            <person name="Padilla-Crespo E."/>
            <person name="Loeffler F.E."/>
        </authorList>
    </citation>
    <scope>NUCLEOTIDE SEQUENCE [LARGE SCALE GENOMIC DNA]</scope>
    <source>
        <strain evidence="3 5">KS</strain>
        <strain evidence="2 6">RC</strain>
    </source>
</reference>
<sequence>MRDELWERAINKTKESGAILQIWTDQNSQGFSSRQYGERERTFVDFEGLYLVKIDKNTSTIKTQNSDTTNP</sequence>
<dbReference type="EMBL" id="QGLD01000016">
    <property type="protein sequence ID" value="RAL70122.1"/>
    <property type="molecule type" value="Genomic_DNA"/>
</dbReference>
<proteinExistence type="predicted"/>
<evidence type="ECO:0000313" key="1">
    <source>
        <dbReference type="EMBL" id="AMU87196.1"/>
    </source>
</evidence>
<dbReference type="Proteomes" id="UP000249146">
    <property type="component" value="Unassembled WGS sequence"/>
</dbReference>
<evidence type="ECO:0000313" key="5">
    <source>
        <dbReference type="Proteomes" id="UP000248786"/>
    </source>
</evidence>
<evidence type="ECO:0000313" key="4">
    <source>
        <dbReference type="Proteomes" id="UP000076394"/>
    </source>
</evidence>
<dbReference type="Proteomes" id="UP000248786">
    <property type="component" value="Unassembled WGS sequence"/>
</dbReference>
<name>A0A142VBI5_9CHLR</name>
<protein>
    <submittedName>
        <fullName evidence="1">CRISPR-associated protein Cas2</fullName>
    </submittedName>
</protein>
<dbReference type="Proteomes" id="UP000076394">
    <property type="component" value="Chromosome"/>
</dbReference>
<dbReference type="EMBL" id="CP011127">
    <property type="protein sequence ID" value="AMU87196.1"/>
    <property type="molecule type" value="Genomic_DNA"/>
</dbReference>
<evidence type="ECO:0000313" key="3">
    <source>
        <dbReference type="EMBL" id="RAL70122.1"/>
    </source>
</evidence>
<dbReference type="EMBL" id="QGLC01000018">
    <property type="protein sequence ID" value="RAL68937.1"/>
    <property type="molecule type" value="Genomic_DNA"/>
</dbReference>
<dbReference type="Pfam" id="PF09707">
    <property type="entry name" value="Cas_Cas2CT1978"/>
    <property type="match status" value="1"/>
</dbReference>
<dbReference type="AlphaFoldDB" id="A0A142VBI5"/>